<dbReference type="InterPro" id="IPR027417">
    <property type="entry name" value="P-loop_NTPase"/>
</dbReference>
<dbReference type="SUPFAM" id="SSF52540">
    <property type="entry name" value="P-loop containing nucleoside triphosphate hydrolases"/>
    <property type="match status" value="1"/>
</dbReference>
<name>A0A2S8SSH4_9BACT</name>
<feature type="region of interest" description="Disordered" evidence="1">
    <location>
        <begin position="255"/>
        <end position="288"/>
    </location>
</feature>
<feature type="compositionally biased region" description="Basic and acidic residues" evidence="1">
    <location>
        <begin position="278"/>
        <end position="288"/>
    </location>
</feature>
<protein>
    <submittedName>
        <fullName evidence="3">Chromosome segregation ATPase</fullName>
    </submittedName>
</protein>
<accession>A0A2S8SSH4</accession>
<dbReference type="PANTHER" id="PTHR13696">
    <property type="entry name" value="P-LOOP CONTAINING NUCLEOSIDE TRIPHOSPHATE HYDROLASE"/>
    <property type="match status" value="1"/>
</dbReference>
<dbReference type="InterPro" id="IPR025669">
    <property type="entry name" value="AAA_dom"/>
</dbReference>
<dbReference type="AlphaFoldDB" id="A0A2S8SSH4"/>
<evidence type="ECO:0000256" key="1">
    <source>
        <dbReference type="SAM" id="MobiDB-lite"/>
    </source>
</evidence>
<dbReference type="CDD" id="cd02042">
    <property type="entry name" value="ParAB_family"/>
    <property type="match status" value="1"/>
</dbReference>
<feature type="domain" description="AAA" evidence="2">
    <location>
        <begin position="2"/>
        <end position="186"/>
    </location>
</feature>
<dbReference type="InParanoid" id="A0A2S8SSH4"/>
<comment type="caution">
    <text evidence="3">The sequence shown here is derived from an EMBL/GenBank/DDBJ whole genome shotgun (WGS) entry which is preliminary data.</text>
</comment>
<dbReference type="FunFam" id="3.40.50.300:FF:000285">
    <property type="entry name" value="Sporulation initiation inhibitor Soj"/>
    <property type="match status" value="1"/>
</dbReference>
<proteinExistence type="predicted"/>
<dbReference type="EMBL" id="NIGF01000009">
    <property type="protein sequence ID" value="PQV63745.1"/>
    <property type="molecule type" value="Genomic_DNA"/>
</dbReference>
<evidence type="ECO:0000313" key="3">
    <source>
        <dbReference type="EMBL" id="PQV63745.1"/>
    </source>
</evidence>
<sequence length="288" mass="30702">MILSVINQKGGVGKTTTAINLAASLAQWGHPTLLVDLDPQGNATSGVGLSGAPVQGLSLYEALVAIENDKSDNRSAAASIRPAIAPGPLPGLSVIGASPELAGSEIDLAENERRDGLRRLLMPLRDEFSFIIVDTPPSLSLLTINSLVCAERLIIPVQCEYFALEGLGQLLRTLEKIRRFLNPSLSVMGLVRTMFDPRVALSGQVSAELERHFPQLLFKTLIPRNVRLAEAPSHGKPIALHDKRSAGADAYRRLARETLERAGKTPATSNGAAASEPGAEKRALLASR</sequence>
<dbReference type="InterPro" id="IPR050678">
    <property type="entry name" value="DNA_Partitioning_ATPase"/>
</dbReference>
<keyword evidence="4" id="KW-1185">Reference proteome</keyword>
<reference evidence="3 4" key="1">
    <citation type="journal article" date="2018" name="Syst. Appl. Microbiol.">
        <title>Abditibacterium utsteinense sp. nov., the first cultivated member of candidate phylum FBP, isolated from ice-free Antarctic soil samples.</title>
        <authorList>
            <person name="Tahon G."/>
            <person name="Tytgat B."/>
            <person name="Lebbe L."/>
            <person name="Carlier A."/>
            <person name="Willems A."/>
        </authorList>
    </citation>
    <scope>NUCLEOTIDE SEQUENCE [LARGE SCALE GENOMIC DNA]</scope>
    <source>
        <strain evidence="3 4">LMG 29911</strain>
    </source>
</reference>
<dbReference type="PANTHER" id="PTHR13696:SF52">
    <property type="entry name" value="PARA FAMILY PROTEIN CT_582"/>
    <property type="match status" value="1"/>
</dbReference>
<gene>
    <name evidence="3" type="ORF">B1R32_10985</name>
</gene>
<organism evidence="3 4">
    <name type="scientific">Abditibacterium utsteinense</name>
    <dbReference type="NCBI Taxonomy" id="1960156"/>
    <lineage>
        <taxon>Bacteria</taxon>
        <taxon>Pseudomonadati</taxon>
        <taxon>Abditibacteriota</taxon>
        <taxon>Abditibacteriia</taxon>
        <taxon>Abditibacteriales</taxon>
        <taxon>Abditibacteriaceae</taxon>
        <taxon>Abditibacterium</taxon>
    </lineage>
</organism>
<dbReference type="OrthoDB" id="9815116at2"/>
<dbReference type="FunCoup" id="A0A2S8SSH4">
    <property type="interactions" value="297"/>
</dbReference>
<dbReference type="Gene3D" id="3.40.50.300">
    <property type="entry name" value="P-loop containing nucleotide triphosphate hydrolases"/>
    <property type="match status" value="1"/>
</dbReference>
<dbReference type="Proteomes" id="UP000237684">
    <property type="component" value="Unassembled WGS sequence"/>
</dbReference>
<evidence type="ECO:0000313" key="4">
    <source>
        <dbReference type="Proteomes" id="UP000237684"/>
    </source>
</evidence>
<evidence type="ECO:0000259" key="2">
    <source>
        <dbReference type="Pfam" id="PF13614"/>
    </source>
</evidence>
<dbReference type="Pfam" id="PF13614">
    <property type="entry name" value="AAA_31"/>
    <property type="match status" value="1"/>
</dbReference>